<feature type="domain" description="Beta-lactamase-related" evidence="1">
    <location>
        <begin position="54"/>
        <end position="296"/>
    </location>
</feature>
<dbReference type="PANTHER" id="PTHR43283">
    <property type="entry name" value="BETA-LACTAMASE-RELATED"/>
    <property type="match status" value="1"/>
</dbReference>
<sequence>MESMEKKILAPAVAGLMLLLFTLPSLSAQEFQLNASAVDSLTEFVAATGANKMLLYQDGKLVKSWADESCREPMNTASMVKSWTGLVIGILVNQGKIKSVRDPVCDYLPEWRAGCDSNVTVEQLLTMSAGIDRRPAASSVLAQKDMRAFVLDLPLDRTPGTRFSYSNESVQLLGALIEKAAGQAAGTVFRELLFEPLGMSDTHLVKDEAGNDITYGGAMTTAEDAARIGQLMLNGGRYQGRQLVPATWVNQSTTPSAKAAYYGYLWWIDTAQDNYAAMGDFGQMTIVFPKERLLLIRQQSCRNNDPSQNMNWMGPDFLKMIRNTVRTETTDPGDMPDPGKLLLGYDDLPRSQVMVVGTHHFRQEDHYDELDAENQQQLEKLADALAAFRPTKVVLEWEPRLTERANQRYSDFLNGALSIDSLTNETYQLGFRLARKMGHERLYLFDDQTEFIGSLEGFTFDKFGEYAKANDDGFYNVHESVLIERFGKNQEALDGLSLYDRLLVMNSPEAGTINAQRMHMYEIRVGIQKNWMGPDWLGRWYRRNVRMVANVLQFSEPPEDRILIIVGDNHKWVLDQLFAFSPDFELVSSYDYLQRGR</sequence>
<dbReference type="Pfam" id="PF18950">
    <property type="entry name" value="DUF5694"/>
    <property type="match status" value="1"/>
</dbReference>
<dbReference type="Pfam" id="PF00144">
    <property type="entry name" value="Beta-lactamase"/>
    <property type="match status" value="1"/>
</dbReference>
<dbReference type="InterPro" id="IPR050789">
    <property type="entry name" value="Diverse_Enzym_Activities"/>
</dbReference>
<keyword evidence="3" id="KW-1185">Reference proteome</keyword>
<accession>A0A2D0N496</accession>
<gene>
    <name evidence="2" type="ORF">CRP01_27895</name>
</gene>
<comment type="caution">
    <text evidence="2">The sequence shown here is derived from an EMBL/GenBank/DDBJ whole genome shotgun (WGS) entry which is preliminary data.</text>
</comment>
<dbReference type="SUPFAM" id="SSF56601">
    <property type="entry name" value="beta-lactamase/transpeptidase-like"/>
    <property type="match status" value="1"/>
</dbReference>
<proteinExistence type="predicted"/>
<dbReference type="EMBL" id="PDUD01000033">
    <property type="protein sequence ID" value="PHN03220.1"/>
    <property type="molecule type" value="Genomic_DNA"/>
</dbReference>
<evidence type="ECO:0000313" key="2">
    <source>
        <dbReference type="EMBL" id="PHN03220.1"/>
    </source>
</evidence>
<dbReference type="OrthoDB" id="7055505at2"/>
<evidence type="ECO:0000313" key="3">
    <source>
        <dbReference type="Proteomes" id="UP000223913"/>
    </source>
</evidence>
<dbReference type="Proteomes" id="UP000223913">
    <property type="component" value="Unassembled WGS sequence"/>
</dbReference>
<dbReference type="InterPro" id="IPR043749">
    <property type="entry name" value="DUF5694"/>
</dbReference>
<dbReference type="Gene3D" id="3.40.710.10">
    <property type="entry name" value="DD-peptidase/beta-lactamase superfamily"/>
    <property type="match status" value="1"/>
</dbReference>
<dbReference type="InterPro" id="IPR012338">
    <property type="entry name" value="Beta-lactam/transpept-like"/>
</dbReference>
<dbReference type="AlphaFoldDB" id="A0A2D0N496"/>
<reference evidence="2 3" key="1">
    <citation type="submission" date="2017-10" db="EMBL/GenBank/DDBJ databases">
        <title>The draft genome sequence of Lewinella nigricans NBRC 102662.</title>
        <authorList>
            <person name="Wang K."/>
        </authorList>
    </citation>
    <scope>NUCLEOTIDE SEQUENCE [LARGE SCALE GENOMIC DNA]</scope>
    <source>
        <strain evidence="2 3">NBRC 102662</strain>
    </source>
</reference>
<dbReference type="PANTHER" id="PTHR43283:SF7">
    <property type="entry name" value="BETA-LACTAMASE-RELATED DOMAIN-CONTAINING PROTEIN"/>
    <property type="match status" value="1"/>
</dbReference>
<dbReference type="InterPro" id="IPR001466">
    <property type="entry name" value="Beta-lactam-related"/>
</dbReference>
<name>A0A2D0N496_FLAN2</name>
<organism evidence="2 3">
    <name type="scientific">Flavilitoribacter nigricans (strain ATCC 23147 / DSM 23189 / NBRC 102662 / NCIMB 1420 / SS-2)</name>
    <name type="common">Lewinella nigricans</name>
    <dbReference type="NCBI Taxonomy" id="1122177"/>
    <lineage>
        <taxon>Bacteria</taxon>
        <taxon>Pseudomonadati</taxon>
        <taxon>Bacteroidota</taxon>
        <taxon>Saprospiria</taxon>
        <taxon>Saprospirales</taxon>
        <taxon>Lewinellaceae</taxon>
        <taxon>Flavilitoribacter</taxon>
    </lineage>
</organism>
<protein>
    <recommendedName>
        <fullName evidence="1">Beta-lactamase-related domain-containing protein</fullName>
    </recommendedName>
</protein>
<evidence type="ECO:0000259" key="1">
    <source>
        <dbReference type="Pfam" id="PF00144"/>
    </source>
</evidence>